<feature type="transmembrane region" description="Helical" evidence="1">
    <location>
        <begin position="39"/>
        <end position="61"/>
    </location>
</feature>
<dbReference type="Proteomes" id="UP000037696">
    <property type="component" value="Unassembled WGS sequence"/>
</dbReference>
<organism evidence="2 3">
    <name type="scientific">Penicillium nordicum</name>
    <dbReference type="NCBI Taxonomy" id="229535"/>
    <lineage>
        <taxon>Eukaryota</taxon>
        <taxon>Fungi</taxon>
        <taxon>Dikarya</taxon>
        <taxon>Ascomycota</taxon>
        <taxon>Pezizomycotina</taxon>
        <taxon>Eurotiomycetes</taxon>
        <taxon>Eurotiomycetidae</taxon>
        <taxon>Eurotiales</taxon>
        <taxon>Aspergillaceae</taxon>
        <taxon>Penicillium</taxon>
    </lineage>
</organism>
<proteinExistence type="predicted"/>
<comment type="caution">
    <text evidence="2">The sequence shown here is derived from an EMBL/GenBank/DDBJ whole genome shotgun (WGS) entry which is preliminary data.</text>
</comment>
<gene>
    <name evidence="2" type="ORF">ACN38_g10851</name>
</gene>
<protein>
    <submittedName>
        <fullName evidence="2">Uncharacterized protein</fullName>
    </submittedName>
</protein>
<keyword evidence="3" id="KW-1185">Reference proteome</keyword>
<sequence>MPLREREKRERERALEKLQFWIHSKSPLSHSSRQFPQSLFFLFLLTISFSTDFAAYCFLFLSSCDLSGPAKYFDWSCIRTIHGTRLELGIPCASSLQETFLFRTLKSALVALEGHAVHYILWIRISIASLWKALTQTETLINP</sequence>
<accession>A0A0M9WB92</accession>
<keyword evidence="1" id="KW-1133">Transmembrane helix</keyword>
<evidence type="ECO:0000313" key="3">
    <source>
        <dbReference type="Proteomes" id="UP000037696"/>
    </source>
</evidence>
<name>A0A0M9WB92_9EURO</name>
<evidence type="ECO:0000256" key="1">
    <source>
        <dbReference type="SAM" id="Phobius"/>
    </source>
</evidence>
<evidence type="ECO:0000313" key="2">
    <source>
        <dbReference type="EMBL" id="KOS38335.1"/>
    </source>
</evidence>
<keyword evidence="1" id="KW-0472">Membrane</keyword>
<reference evidence="2 3" key="1">
    <citation type="submission" date="2015-08" db="EMBL/GenBank/DDBJ databases">
        <title>Genome sequencing of Penicillium nordicum.</title>
        <authorList>
            <person name="Nguyen H.D."/>
            <person name="Seifert K.A."/>
        </authorList>
    </citation>
    <scope>NUCLEOTIDE SEQUENCE [LARGE SCALE GENOMIC DNA]</scope>
    <source>
        <strain evidence="2 3">DAOMC 185683</strain>
    </source>
</reference>
<keyword evidence="1" id="KW-0812">Transmembrane</keyword>
<dbReference type="AlphaFoldDB" id="A0A0M9WB92"/>
<dbReference type="EMBL" id="LHQQ01000258">
    <property type="protein sequence ID" value="KOS38335.1"/>
    <property type="molecule type" value="Genomic_DNA"/>
</dbReference>